<keyword evidence="11" id="KW-1185">Reference proteome</keyword>
<dbReference type="PANTHER" id="PTHR43775:SF51">
    <property type="entry name" value="INACTIVE PHENOLPHTHIOCEROL SYNTHESIS POLYKETIDE SYNTHASE TYPE I PKS1-RELATED"/>
    <property type="match status" value="1"/>
</dbReference>
<dbReference type="Pfam" id="PF08659">
    <property type="entry name" value="KR"/>
    <property type="match status" value="1"/>
</dbReference>
<evidence type="ECO:0000256" key="1">
    <source>
        <dbReference type="ARBA" id="ARBA00001957"/>
    </source>
</evidence>
<dbReference type="SUPFAM" id="SSF51735">
    <property type="entry name" value="NAD(P)-binding Rossmann-fold domains"/>
    <property type="match status" value="2"/>
</dbReference>
<dbReference type="Pfam" id="PF16197">
    <property type="entry name" value="KAsynt_C_assoc"/>
    <property type="match status" value="1"/>
</dbReference>
<evidence type="ECO:0000256" key="2">
    <source>
        <dbReference type="ARBA" id="ARBA00022450"/>
    </source>
</evidence>
<feature type="domain" description="Ketosynthase family 3 (KS3)" evidence="9">
    <location>
        <begin position="33"/>
        <end position="460"/>
    </location>
</feature>
<dbReference type="InterPro" id="IPR036291">
    <property type="entry name" value="NAD(P)-bd_dom_sf"/>
</dbReference>
<dbReference type="Proteomes" id="UP000772196">
    <property type="component" value="Unassembled WGS sequence"/>
</dbReference>
<dbReference type="InterPro" id="IPR016036">
    <property type="entry name" value="Malonyl_transacylase_ACP-bd"/>
</dbReference>
<evidence type="ECO:0000256" key="3">
    <source>
        <dbReference type="ARBA" id="ARBA00022553"/>
    </source>
</evidence>
<evidence type="ECO:0000256" key="4">
    <source>
        <dbReference type="ARBA" id="ARBA00022679"/>
    </source>
</evidence>
<dbReference type="SUPFAM" id="SSF55048">
    <property type="entry name" value="Probable ACP-binding domain of malonyl-CoA ACP transacylase"/>
    <property type="match status" value="1"/>
</dbReference>
<dbReference type="Gene3D" id="3.40.47.10">
    <property type="match status" value="1"/>
</dbReference>
<dbReference type="SMART" id="SM00827">
    <property type="entry name" value="PKS_AT"/>
    <property type="match status" value="1"/>
</dbReference>
<keyword evidence="6" id="KW-0511">Multifunctional enzyme</keyword>
<dbReference type="Gene3D" id="3.40.366.10">
    <property type="entry name" value="Malonyl-Coenzyme A Acyl Carrier Protein, domain 2"/>
    <property type="match status" value="1"/>
</dbReference>
<dbReference type="InterPro" id="IPR001227">
    <property type="entry name" value="Ac_transferase_dom_sf"/>
</dbReference>
<dbReference type="CDD" id="cd00833">
    <property type="entry name" value="PKS"/>
    <property type="match status" value="1"/>
</dbReference>
<dbReference type="InterPro" id="IPR006162">
    <property type="entry name" value="Ppantetheine_attach_site"/>
</dbReference>
<dbReference type="Gene3D" id="6.10.140.1830">
    <property type="match status" value="1"/>
</dbReference>
<dbReference type="Pfam" id="PF00109">
    <property type="entry name" value="ketoacyl-synt"/>
    <property type="match status" value="1"/>
</dbReference>
<dbReference type="InterPro" id="IPR036736">
    <property type="entry name" value="ACP-like_sf"/>
</dbReference>
<dbReference type="Pfam" id="PF02801">
    <property type="entry name" value="Ketoacyl-synt_C"/>
    <property type="match status" value="1"/>
</dbReference>
<dbReference type="Gene3D" id="3.40.50.720">
    <property type="entry name" value="NAD(P)-binding Rossmann-like Domain"/>
    <property type="match status" value="1"/>
</dbReference>
<dbReference type="CDD" id="cd08952">
    <property type="entry name" value="KR_1_SDR_x"/>
    <property type="match status" value="1"/>
</dbReference>
<dbReference type="SMART" id="SM00822">
    <property type="entry name" value="PKS_KR"/>
    <property type="match status" value="1"/>
</dbReference>
<dbReference type="InterPro" id="IPR057326">
    <property type="entry name" value="KR_dom"/>
</dbReference>
<dbReference type="InterPro" id="IPR020841">
    <property type="entry name" value="PKS_Beta-ketoAc_synthase_dom"/>
</dbReference>
<dbReference type="Gene3D" id="3.30.70.3290">
    <property type="match status" value="1"/>
</dbReference>
<dbReference type="InterPro" id="IPR016039">
    <property type="entry name" value="Thiolase-like"/>
</dbReference>
<reference evidence="10 11" key="1">
    <citation type="submission" date="2020-04" db="EMBL/GenBank/DDBJ databases">
        <title>Phylogenetic Diversity and Antibacterial Activity against Ralstonia solanacearum of Endophytic Actinomycete Isolated from Moss.</title>
        <authorList>
            <person name="Zhuang X."/>
        </authorList>
    </citation>
    <scope>NUCLEOTIDE SEQUENCE [LARGE SCALE GENOMIC DNA]</scope>
    <source>
        <strain evidence="10 11">LD120</strain>
    </source>
</reference>
<evidence type="ECO:0000256" key="6">
    <source>
        <dbReference type="ARBA" id="ARBA00023268"/>
    </source>
</evidence>
<dbReference type="RefSeq" id="WP_168541682.1">
    <property type="nucleotide sequence ID" value="NZ_JAAWWP010000014.1"/>
</dbReference>
<dbReference type="InterPro" id="IPR014031">
    <property type="entry name" value="Ketoacyl_synth_C"/>
</dbReference>
<comment type="caution">
    <text evidence="10">The sequence shown here is derived from an EMBL/GenBank/DDBJ whole genome shotgun (WGS) entry which is preliminary data.</text>
</comment>
<dbReference type="PROSITE" id="PS50075">
    <property type="entry name" value="CARRIER"/>
    <property type="match status" value="1"/>
</dbReference>
<dbReference type="NCBIfam" id="NF045894">
    <property type="entry name" value="PKS_plus_SDR"/>
    <property type="match status" value="1"/>
</dbReference>
<dbReference type="InterPro" id="IPR009081">
    <property type="entry name" value="PP-bd_ACP"/>
</dbReference>
<dbReference type="InterPro" id="IPR014043">
    <property type="entry name" value="Acyl_transferase_dom"/>
</dbReference>
<dbReference type="Gene3D" id="1.10.1200.10">
    <property type="entry name" value="ACP-like"/>
    <property type="match status" value="1"/>
</dbReference>
<dbReference type="Pfam" id="PF18369">
    <property type="entry name" value="PKS_DE"/>
    <property type="match status" value="1"/>
</dbReference>
<dbReference type="InterPro" id="IPR015083">
    <property type="entry name" value="NorB/c/GfsB-D-like_docking"/>
</dbReference>
<dbReference type="EMBL" id="JAAWWP010000014">
    <property type="protein sequence ID" value="NKI43892.1"/>
    <property type="molecule type" value="Genomic_DNA"/>
</dbReference>
<evidence type="ECO:0000313" key="10">
    <source>
        <dbReference type="EMBL" id="NKI43892.1"/>
    </source>
</evidence>
<evidence type="ECO:0000259" key="8">
    <source>
        <dbReference type="PROSITE" id="PS50075"/>
    </source>
</evidence>
<evidence type="ECO:0000256" key="7">
    <source>
        <dbReference type="ARBA" id="ARBA00023315"/>
    </source>
</evidence>
<dbReference type="SMART" id="SM00825">
    <property type="entry name" value="PKS_KS"/>
    <property type="match status" value="1"/>
</dbReference>
<evidence type="ECO:0000259" key="9">
    <source>
        <dbReference type="PROSITE" id="PS52004"/>
    </source>
</evidence>
<proteinExistence type="predicted"/>
<keyword evidence="5" id="KW-0045">Antibiotic biosynthesis</keyword>
<gene>
    <name evidence="10" type="ORF">HFV08_22105</name>
</gene>
<accession>A0ABX1H6B0</accession>
<dbReference type="InterPro" id="IPR020806">
    <property type="entry name" value="PKS_PP-bd"/>
</dbReference>
<dbReference type="PROSITE" id="PS00012">
    <property type="entry name" value="PHOSPHOPANTETHEINE"/>
    <property type="match status" value="1"/>
</dbReference>
<dbReference type="InterPro" id="IPR013968">
    <property type="entry name" value="PKS_KR"/>
</dbReference>
<protein>
    <submittedName>
        <fullName evidence="10">SDR family NAD(P)-dependent oxidoreductase</fullName>
    </submittedName>
</protein>
<dbReference type="SUPFAM" id="SSF52151">
    <property type="entry name" value="FabD/lysophospholipase-like"/>
    <property type="match status" value="1"/>
</dbReference>
<name>A0ABX1H6B0_9ACTN</name>
<feature type="domain" description="Carrier" evidence="8">
    <location>
        <begin position="1482"/>
        <end position="1557"/>
    </location>
</feature>
<dbReference type="PROSITE" id="PS52004">
    <property type="entry name" value="KS3_2"/>
    <property type="match status" value="1"/>
</dbReference>
<dbReference type="Pfam" id="PF00698">
    <property type="entry name" value="Acyl_transf_1"/>
    <property type="match status" value="1"/>
</dbReference>
<dbReference type="SUPFAM" id="SSF53901">
    <property type="entry name" value="Thiolase-like"/>
    <property type="match status" value="1"/>
</dbReference>
<dbReference type="Pfam" id="PF08990">
    <property type="entry name" value="Docking"/>
    <property type="match status" value="1"/>
</dbReference>
<evidence type="ECO:0000313" key="11">
    <source>
        <dbReference type="Proteomes" id="UP000772196"/>
    </source>
</evidence>
<comment type="cofactor">
    <cofactor evidence="1">
        <name>pantetheine 4'-phosphate</name>
        <dbReference type="ChEBI" id="CHEBI:47942"/>
    </cofactor>
</comment>
<dbReference type="SMART" id="SM00823">
    <property type="entry name" value="PKS_PP"/>
    <property type="match status" value="1"/>
</dbReference>
<evidence type="ECO:0000256" key="5">
    <source>
        <dbReference type="ARBA" id="ARBA00023194"/>
    </source>
</evidence>
<dbReference type="InterPro" id="IPR016035">
    <property type="entry name" value="Acyl_Trfase/lysoPLipase"/>
</dbReference>
<dbReference type="SUPFAM" id="SSF47336">
    <property type="entry name" value="ACP-like"/>
    <property type="match status" value="1"/>
</dbReference>
<dbReference type="Pfam" id="PF00550">
    <property type="entry name" value="PP-binding"/>
    <property type="match status" value="1"/>
</dbReference>
<dbReference type="InterPro" id="IPR050091">
    <property type="entry name" value="PKS_NRPS_Biosynth_Enz"/>
</dbReference>
<keyword evidence="7" id="KW-0012">Acyltransferase</keyword>
<dbReference type="SMART" id="SM01294">
    <property type="entry name" value="PKS_PP_betabranch"/>
    <property type="match status" value="1"/>
</dbReference>
<keyword evidence="4" id="KW-0808">Transferase</keyword>
<sequence>MDNEKKLLDHLKWVTAELRQARQKLREAEADEPEPIAIVSMACRYPGGVRSPEDLWQLVREGRDAITGFPTGRGWDLASLYDADPDRLGTSYVREGGFVHDAGDFDAEFFGISPREALAMDPQQRLLLETSWEAFERAGVDPAAVAGSRTGVFVGTTYTGYGSDREGAEENVEGHLMTGIATAVASGRLSYTYGFEGPAVSLDTMCSSSLVALHLAVQALRQKECTLALAGGSQIMSTPDVYVEFSRQRGLSPDGRCKPFAAAADGTGWSEGVGVLLLERLSDARRNGHRVLAVVRGSAINQDGASNGLTAPNGPSQQRVIEQALANARLSPHQVDLIEAHGTGTTLGDPIEAQALLATYGGSRPEGRPLWLGSVKSNIGHAAAAAGVAGVIKAVMAVREGVLPKSLHIDAPTPEVDWSSGAVALLTEEREWSVPGEEPRTAAISSFGASGTNAHVLVQYAPEPDPEPSAEAPAPVFTGAALPWLLSGRTAEGLRGQARSLHTYATTATALPGAALGLATTRAALERRGAVLTPGTPGAPDRDALLTGLDALAEGTPAAGILEGATVGGADRPVFVFPGQGSQWAGMAVELLDSSPVFAARLGECAEALDPFVDWSLVDVLRQADGAPGFDRVDVVQPALWAVMVSLAEVWRAAGVAPAAVIGHSQGEIAAAAVSGALSLSDAAKVSALRARALLALAGKGGMVSVADAADSVRERISAWGERLALASVNGPQSTVVSGDPEALDELMAACEADGVRARRINVDYASHGPQVEKIRTEVLGALSGIEPRTAEVPFLSTVTGEFVTGTELDAEYWYRNLRNTVRFEDAVRQLLDRGHGAFVEASAHPVLTVGVQETIDAAGAPAFVQGTLRREDGDAARFLASLAEAWTRGVPVDWAIATDSSEPLAEDLPTYAFQRRTYWLHGARTGSIQAQVDAVEAEFWDSVENGDIDSLSGSLALEDSAPLAELLPALSSWRRRRRERGEVDSWRYRIDWQPLAESAPPALEGTWLLVTGDGVEAEVLKTGESALTAHGAAVHQLTLTGEGERAALARELLGAEVEHGPFAGVLSLLATAEPERGPATTLALVQALADAEFEAPLWVATRGAVGTGPEEAPVHPAQAGAWGLGLVAALERPGGWGGLVDLPAEPDENLPGRLAAALAGQEDQLALRATGTYVRRLARAPLPGSEVRPWEPADTVLVTGATAPVGARTALLLAASGAKRLLLTVPGGEEQPAALVGELEEAGVQVTLAEWDGRDVAALRALAEAAAADGAPVRGVFHAATRADLAPLDETTAADLAAAGAAKTVPARALDEAFGEEAEAFVLFSSVTSYWGGGEHAAFAAASAELDALAARRRARGLAATSVAWGVWDLFDAEQNPAEAAELQARSADRGLPLLDPETAWQALRLSLGRQETAIAVADVDWERFWPLFTSARPAPLLSDLPEVRGLGRGQAEDTGTAADPGAAEALRTRLAGLSPAEQDRALTDLVCAHAAAVLGHSSAGAVDAERAFKDLGFDSLTAVGLRNGLGAATGLSLPATLVFDYPTPAAMAGYVRDHLLAGARQEATAAGVQSGLDQLEADLLSVALDKDERKNLTRRLEGLLSRFKDAQAAADEESVSGKLDSASDEEIFAFIREEFGRPE</sequence>
<dbReference type="InterPro" id="IPR032821">
    <property type="entry name" value="PKS_assoc"/>
</dbReference>
<keyword evidence="2" id="KW-0596">Phosphopantetheine</keyword>
<dbReference type="PANTHER" id="PTHR43775">
    <property type="entry name" value="FATTY ACID SYNTHASE"/>
    <property type="match status" value="1"/>
</dbReference>
<keyword evidence="3" id="KW-0597">Phosphoprotein</keyword>
<organism evidence="10 11">
    <name type="scientific">Streptomyces physcomitrii</name>
    <dbReference type="NCBI Taxonomy" id="2724184"/>
    <lineage>
        <taxon>Bacteria</taxon>
        <taxon>Bacillati</taxon>
        <taxon>Actinomycetota</taxon>
        <taxon>Actinomycetes</taxon>
        <taxon>Kitasatosporales</taxon>
        <taxon>Streptomycetaceae</taxon>
        <taxon>Streptomyces</taxon>
    </lineage>
</organism>
<dbReference type="InterPro" id="IPR041618">
    <property type="entry name" value="PKS_DE"/>
</dbReference>
<dbReference type="InterPro" id="IPR014030">
    <property type="entry name" value="Ketoacyl_synth_N"/>
</dbReference>